<proteinExistence type="predicted"/>
<dbReference type="AlphaFoldDB" id="A0A8K0HKM9"/>
<sequence>MMVLPTSSTHTYNIARNSFLHPHTSPFPPGMPPASSLQEIKQFIKSYFFYYLGKFFEKISPFDDLGLFFDPVLLPTKIYLISSHINNVVSNQVPCTLMNHASSSCSMIGEALFQSFFPQVMKPHDPQQSDSSSQQPIDGPSTQITNLTQSFVPSLWTCDFDRYNPMDQSEYEPHYSPNPTHAPSGHPKWEWYRYVTCHSDVESDDSDYQNFNLSPSQNSR</sequence>
<organism evidence="2 3">
    <name type="scientific">Rhamnella rubrinervis</name>
    <dbReference type="NCBI Taxonomy" id="2594499"/>
    <lineage>
        <taxon>Eukaryota</taxon>
        <taxon>Viridiplantae</taxon>
        <taxon>Streptophyta</taxon>
        <taxon>Embryophyta</taxon>
        <taxon>Tracheophyta</taxon>
        <taxon>Spermatophyta</taxon>
        <taxon>Magnoliopsida</taxon>
        <taxon>eudicotyledons</taxon>
        <taxon>Gunneridae</taxon>
        <taxon>Pentapetalae</taxon>
        <taxon>rosids</taxon>
        <taxon>fabids</taxon>
        <taxon>Rosales</taxon>
        <taxon>Rhamnaceae</taxon>
        <taxon>rhamnoid group</taxon>
        <taxon>Rhamneae</taxon>
        <taxon>Rhamnella</taxon>
    </lineage>
</organism>
<comment type="caution">
    <text evidence="2">The sequence shown here is derived from an EMBL/GenBank/DDBJ whole genome shotgun (WGS) entry which is preliminary data.</text>
</comment>
<accession>A0A8K0HKM9</accession>
<protein>
    <submittedName>
        <fullName evidence="2">Uncharacterized protein</fullName>
    </submittedName>
</protein>
<name>A0A8K0HKM9_9ROSA</name>
<dbReference type="Proteomes" id="UP000796880">
    <property type="component" value="Unassembled WGS sequence"/>
</dbReference>
<evidence type="ECO:0000313" key="2">
    <source>
        <dbReference type="EMBL" id="KAF3453798.1"/>
    </source>
</evidence>
<keyword evidence="3" id="KW-1185">Reference proteome</keyword>
<reference evidence="2" key="1">
    <citation type="submission" date="2020-03" db="EMBL/GenBank/DDBJ databases">
        <title>A high-quality chromosome-level genome assembly of a woody plant with both climbing and erect habits, Rhamnella rubrinervis.</title>
        <authorList>
            <person name="Lu Z."/>
            <person name="Yang Y."/>
            <person name="Zhu X."/>
            <person name="Sun Y."/>
        </authorList>
    </citation>
    <scope>NUCLEOTIDE SEQUENCE</scope>
    <source>
        <strain evidence="2">BYM</strain>
        <tissue evidence="2">Leaf</tissue>
    </source>
</reference>
<feature type="region of interest" description="Disordered" evidence="1">
    <location>
        <begin position="122"/>
        <end position="143"/>
    </location>
</feature>
<evidence type="ECO:0000313" key="3">
    <source>
        <dbReference type="Proteomes" id="UP000796880"/>
    </source>
</evidence>
<dbReference type="EMBL" id="VOIH02000002">
    <property type="protein sequence ID" value="KAF3453798.1"/>
    <property type="molecule type" value="Genomic_DNA"/>
</dbReference>
<evidence type="ECO:0000256" key="1">
    <source>
        <dbReference type="SAM" id="MobiDB-lite"/>
    </source>
</evidence>
<gene>
    <name evidence="2" type="ORF">FNV43_RR04239</name>
</gene>